<evidence type="ECO:0000313" key="5">
    <source>
        <dbReference type="Proteomes" id="UP000324907"/>
    </source>
</evidence>
<proteinExistence type="predicted"/>
<reference evidence="5 6" key="1">
    <citation type="submission" date="2019-07" db="EMBL/GenBank/DDBJ databases">
        <title>Genomes of Cafeteria roenbergensis.</title>
        <authorList>
            <person name="Fischer M.G."/>
            <person name="Hackl T."/>
            <person name="Roman M."/>
        </authorList>
    </citation>
    <scope>NUCLEOTIDE SEQUENCE [LARGE SCALE GENOMIC DNA]</scope>
    <source>
        <strain evidence="3 6">Cflag</strain>
        <strain evidence="4 5">RCC970-E3</strain>
    </source>
</reference>
<evidence type="ECO:0000313" key="6">
    <source>
        <dbReference type="Proteomes" id="UP000325113"/>
    </source>
</evidence>
<dbReference type="SUPFAM" id="SSF53335">
    <property type="entry name" value="S-adenosyl-L-methionine-dependent methyltransferases"/>
    <property type="match status" value="1"/>
</dbReference>
<accession>A0A5A8DFH8</accession>
<dbReference type="InterPro" id="IPR005299">
    <property type="entry name" value="MeTrfase_7"/>
</dbReference>
<dbReference type="GO" id="GO:0046872">
    <property type="term" value="F:metal ion binding"/>
    <property type="evidence" value="ECO:0007669"/>
    <property type="project" value="UniProtKB-KW"/>
</dbReference>
<protein>
    <recommendedName>
        <fullName evidence="7">SAM dependent carboxyl methyltransferase</fullName>
    </recommendedName>
</protein>
<evidence type="ECO:0008006" key="7">
    <source>
        <dbReference type="Google" id="ProtNLM"/>
    </source>
</evidence>
<dbReference type="Gene3D" id="3.40.50.150">
    <property type="entry name" value="Vaccinia Virus protein VP39"/>
    <property type="match status" value="1"/>
</dbReference>
<evidence type="ECO:0000256" key="1">
    <source>
        <dbReference type="ARBA" id="ARBA00022723"/>
    </source>
</evidence>
<organism evidence="4 5">
    <name type="scientific">Cafeteria roenbergensis</name>
    <name type="common">Marine flagellate</name>
    <dbReference type="NCBI Taxonomy" id="33653"/>
    <lineage>
        <taxon>Eukaryota</taxon>
        <taxon>Sar</taxon>
        <taxon>Stramenopiles</taxon>
        <taxon>Bigyra</taxon>
        <taxon>Opalozoa</taxon>
        <taxon>Bicosoecida</taxon>
        <taxon>Cafeteriaceae</taxon>
        <taxon>Cafeteria</taxon>
    </lineage>
</organism>
<dbReference type="GO" id="GO:0008168">
    <property type="term" value="F:methyltransferase activity"/>
    <property type="evidence" value="ECO:0007669"/>
    <property type="project" value="InterPro"/>
</dbReference>
<dbReference type="InterPro" id="IPR029063">
    <property type="entry name" value="SAM-dependent_MTases_sf"/>
</dbReference>
<keyword evidence="1" id="KW-0479">Metal-binding</keyword>
<keyword evidence="2" id="KW-0460">Magnesium</keyword>
<dbReference type="AlphaFoldDB" id="A0A5A8DFH8"/>
<dbReference type="PANTHER" id="PTHR31009">
    <property type="entry name" value="S-ADENOSYL-L-METHIONINE:CARBOXYL METHYLTRANSFERASE FAMILY PROTEIN"/>
    <property type="match status" value="1"/>
</dbReference>
<evidence type="ECO:0000256" key="2">
    <source>
        <dbReference type="ARBA" id="ARBA00022842"/>
    </source>
</evidence>
<comment type="caution">
    <text evidence="4">The sequence shown here is derived from an EMBL/GenBank/DDBJ whole genome shotgun (WGS) entry which is preliminary data.</text>
</comment>
<dbReference type="EMBL" id="VLTM01000085">
    <property type="protein sequence ID" value="KAA0156111.1"/>
    <property type="molecule type" value="Genomic_DNA"/>
</dbReference>
<evidence type="ECO:0000313" key="3">
    <source>
        <dbReference type="EMBL" id="KAA0156111.1"/>
    </source>
</evidence>
<name>A0A5A8DFH8_CAFRO</name>
<sequence>MAAASAADSSSFAEKSSIKSRTMLGDGSYTLATKGCFDVIANAMDIADSALDAVEMPSGRHFVLADYGTADGGTSIDLVSRVIGKVRERTSADQEVIVLYEDIPTNPFGPLFQMTQGMLALPGGRTSFLAKHPTGVFVHAVGTSFYRQCAPTGTVDFGMSFTAMHWTSAVPCPIPGTLHSVMAPEEVRAKYAAQSGADWAKILEQRAKEMRPGARLIMANFCVDDKGCYLGYTTPHGGPSANMHGLFAKHWAELRDSGRITAEEFDATNFPQHYRTVDEFKAPLEDETSAAHRLGLRLETIETRRTPCPFATAWANGEYSSPEAFAKDYVPTLRSWSTSVFVSGLSESRPVEERNAIVEEFWGKYEAAAAADPAAHGMDYIHAFIVVRKESA</sequence>
<gene>
    <name evidence="4" type="ORF">FNF28_03988</name>
    <name evidence="3" type="ORF">FNF31_06017</name>
</gene>
<dbReference type="Proteomes" id="UP000324907">
    <property type="component" value="Unassembled WGS sequence"/>
</dbReference>
<dbReference type="EMBL" id="VLTL01000060">
    <property type="protein sequence ID" value="KAA0164075.1"/>
    <property type="molecule type" value="Genomic_DNA"/>
</dbReference>
<evidence type="ECO:0000313" key="4">
    <source>
        <dbReference type="EMBL" id="KAA0164075.1"/>
    </source>
</evidence>
<dbReference type="Pfam" id="PF03492">
    <property type="entry name" value="Methyltransf_7"/>
    <property type="match status" value="1"/>
</dbReference>
<dbReference type="Gene3D" id="1.10.1200.270">
    <property type="entry name" value="Methyltransferase, alpha-helical capping domain"/>
    <property type="match status" value="1"/>
</dbReference>
<dbReference type="Proteomes" id="UP000325113">
    <property type="component" value="Unassembled WGS sequence"/>
</dbReference>
<dbReference type="InterPro" id="IPR042086">
    <property type="entry name" value="MeTrfase_capping"/>
</dbReference>